<accession>A0ABX2ZLZ0</accession>
<dbReference type="Proteomes" id="UP000094580">
    <property type="component" value="Unassembled WGS sequence"/>
</dbReference>
<dbReference type="InterPro" id="IPR013216">
    <property type="entry name" value="Methyltransf_11"/>
</dbReference>
<gene>
    <name evidence="3" type="ORF">BED47_09590</name>
</gene>
<dbReference type="InterPro" id="IPR029063">
    <property type="entry name" value="SAM-dependent_MTases_sf"/>
</dbReference>
<evidence type="ECO:0000313" key="3">
    <source>
        <dbReference type="EMBL" id="ODG90698.1"/>
    </source>
</evidence>
<dbReference type="CDD" id="cd04186">
    <property type="entry name" value="GT_2_like_c"/>
    <property type="match status" value="1"/>
</dbReference>
<dbReference type="SUPFAM" id="SSF53335">
    <property type="entry name" value="S-adenosyl-L-methionine-dependent methyltransferases"/>
    <property type="match status" value="1"/>
</dbReference>
<dbReference type="PANTHER" id="PTHR43179">
    <property type="entry name" value="RHAMNOSYLTRANSFERASE WBBL"/>
    <property type="match status" value="1"/>
</dbReference>
<organism evidence="3 4">
    <name type="scientific">Gottfriedia luciferensis</name>
    <dbReference type="NCBI Taxonomy" id="178774"/>
    <lineage>
        <taxon>Bacteria</taxon>
        <taxon>Bacillati</taxon>
        <taxon>Bacillota</taxon>
        <taxon>Bacilli</taxon>
        <taxon>Bacillales</taxon>
        <taxon>Bacillaceae</taxon>
        <taxon>Gottfriedia</taxon>
    </lineage>
</organism>
<dbReference type="Gene3D" id="3.40.50.150">
    <property type="entry name" value="Vaccinia Virus protein VP39"/>
    <property type="match status" value="1"/>
</dbReference>
<sequence length="458" mass="52379">MKTSIIILTYNQLEVSKKCFESLAKYTKEDEVEIIVIDNGSTDGTRDYLKKYPSFITIFNEINMGFAKGCNQGIEVATGDNLLFLNNDTIVTENWLDAMLTLLYSNDKIGMVGPVSNYVSGLQRINVDYQNDQEINDFSLRYCASVKGMSKQVLRLVGFCLLVRRELIDRLVGFDERFKLGSFEDDDICLRTILEGYELHIALDSFVHHYGHMTFNGNSDININHLYIENRMKYIEKWGNKLIDIGYPKTEIIEMVPGNINNVLEVGCLAGATGLEIKNLYKCELYGTESDSELSSIASQFYKRIDKIGIGEVSHSYPEAFFDLIIIDNIVNQLVDPWSFVKEITNLLKPSGSIICRVPNVSHGEVLFQLLQGQWNYLHAGILKKENIRFFTPQTINTLFPTDQFEVTTKKNEKINVDLNIKLFFEEVVHLAHSFGINLEQLTSNLEIYNMLLLIRKK</sequence>
<dbReference type="PANTHER" id="PTHR43179:SF7">
    <property type="entry name" value="RHAMNOSYLTRANSFERASE WBBL"/>
    <property type="match status" value="1"/>
</dbReference>
<protein>
    <submittedName>
        <fullName evidence="3">Polypeptide N-acetylgalactosaminyltransferase</fullName>
    </submittedName>
</protein>
<reference evidence="3 4" key="1">
    <citation type="submission" date="2016-07" db="EMBL/GenBank/DDBJ databases">
        <authorList>
            <person name="Townsley L."/>
            <person name="Shank E.A."/>
        </authorList>
    </citation>
    <scope>NUCLEOTIDE SEQUENCE [LARGE SCALE GENOMIC DNA]</scope>
    <source>
        <strain evidence="3 4">CH01</strain>
    </source>
</reference>
<evidence type="ECO:0000259" key="1">
    <source>
        <dbReference type="Pfam" id="PF00535"/>
    </source>
</evidence>
<proteinExistence type="predicted"/>
<dbReference type="InterPro" id="IPR029044">
    <property type="entry name" value="Nucleotide-diphossugar_trans"/>
</dbReference>
<dbReference type="Gene3D" id="3.90.550.10">
    <property type="entry name" value="Spore Coat Polysaccharide Biosynthesis Protein SpsA, Chain A"/>
    <property type="match status" value="1"/>
</dbReference>
<keyword evidence="4" id="KW-1185">Reference proteome</keyword>
<dbReference type="RefSeq" id="WP_069034588.1">
    <property type="nucleotide sequence ID" value="NZ_MDKC01000033.1"/>
</dbReference>
<feature type="domain" description="Methyltransferase type 11" evidence="2">
    <location>
        <begin position="264"/>
        <end position="356"/>
    </location>
</feature>
<dbReference type="Pfam" id="PF08241">
    <property type="entry name" value="Methyltransf_11"/>
    <property type="match status" value="1"/>
</dbReference>
<dbReference type="SUPFAM" id="SSF53448">
    <property type="entry name" value="Nucleotide-diphospho-sugar transferases"/>
    <property type="match status" value="1"/>
</dbReference>
<comment type="caution">
    <text evidence="3">The sequence shown here is derived from an EMBL/GenBank/DDBJ whole genome shotgun (WGS) entry which is preliminary data.</text>
</comment>
<dbReference type="InterPro" id="IPR001173">
    <property type="entry name" value="Glyco_trans_2-like"/>
</dbReference>
<feature type="domain" description="Glycosyltransferase 2-like" evidence="1">
    <location>
        <begin position="4"/>
        <end position="168"/>
    </location>
</feature>
<dbReference type="EMBL" id="MDKC01000033">
    <property type="protein sequence ID" value="ODG90698.1"/>
    <property type="molecule type" value="Genomic_DNA"/>
</dbReference>
<evidence type="ECO:0000259" key="2">
    <source>
        <dbReference type="Pfam" id="PF08241"/>
    </source>
</evidence>
<name>A0ABX2ZLZ0_9BACI</name>
<dbReference type="CDD" id="cd02440">
    <property type="entry name" value="AdoMet_MTases"/>
    <property type="match status" value="1"/>
</dbReference>
<dbReference type="Pfam" id="PF00535">
    <property type="entry name" value="Glycos_transf_2"/>
    <property type="match status" value="1"/>
</dbReference>
<evidence type="ECO:0000313" key="4">
    <source>
        <dbReference type="Proteomes" id="UP000094580"/>
    </source>
</evidence>